<dbReference type="GO" id="GO:0019005">
    <property type="term" value="C:SCF ubiquitin ligase complex"/>
    <property type="evidence" value="ECO:0000318"/>
    <property type="project" value="GO_Central"/>
</dbReference>
<dbReference type="Gene3D" id="2.130.10.10">
    <property type="entry name" value="YVTN repeat-like/Quinoprotein amine dehydrogenase"/>
    <property type="match status" value="2"/>
</dbReference>
<gene>
    <name evidence="4" type="ordered locus">CAALFM_C104960CA</name>
    <name evidence="3" type="ordered locus">orf19.7711</name>
</gene>
<dbReference type="Proteomes" id="UP000000559">
    <property type="component" value="Chromosome 1"/>
</dbReference>
<evidence type="ECO:0000313" key="5">
    <source>
        <dbReference type="Proteomes" id="UP000000559"/>
    </source>
</evidence>
<evidence type="ECO:0000313" key="4">
    <source>
        <dbReference type="EMBL" id="AOW26168.1"/>
    </source>
</evidence>
<dbReference type="GO" id="GO:0031146">
    <property type="term" value="P:SCF-dependent proteasomal ubiquitin-dependent protein catabolic process"/>
    <property type="evidence" value="ECO:0000318"/>
    <property type="project" value="GO_Central"/>
</dbReference>
<dbReference type="GO" id="GO:0016874">
    <property type="term" value="F:ligase activity"/>
    <property type="evidence" value="ECO:0007669"/>
    <property type="project" value="UniProtKB-KW"/>
</dbReference>
<accession>A0A1D8PDG3</accession>
<dbReference type="PROSITE" id="PS50330">
    <property type="entry name" value="UIM"/>
    <property type="match status" value="2"/>
</dbReference>
<evidence type="ECO:0000256" key="1">
    <source>
        <dbReference type="SAM" id="MobiDB-lite"/>
    </source>
</evidence>
<dbReference type="InParanoid" id="A0A1D8PDG3"/>
<dbReference type="InterPro" id="IPR052301">
    <property type="entry name" value="SCF_F-box/WD-repeat"/>
</dbReference>
<keyword evidence="5" id="KW-1185">Reference proteome</keyword>
<reference evidence="4 5" key="2">
    <citation type="journal article" date="2007" name="Genome Biol.">
        <title>Assembly of the Candida albicans genome into sixteen supercontigs aligned on the eight chromosomes.</title>
        <authorList>
            <person name="van het Hoog M."/>
            <person name="Rast T.J."/>
            <person name="Martchenko M."/>
            <person name="Grindle S."/>
            <person name="Dignard D."/>
            <person name="Hogues H."/>
            <person name="Cuomo C."/>
            <person name="Berriman M."/>
            <person name="Scherer S."/>
            <person name="Magee B.B."/>
            <person name="Whiteway M."/>
            <person name="Chibana H."/>
            <person name="Nantel A."/>
            <person name="Magee P.T."/>
        </authorList>
    </citation>
    <scope>GENOME REANNOTATION</scope>
    <source>
        <strain evidence="5">SC5314 / ATCC MYA-2876</strain>
    </source>
</reference>
<dbReference type="SUPFAM" id="SSF50978">
    <property type="entry name" value="WD40 repeat-like"/>
    <property type="match status" value="1"/>
</dbReference>
<reference evidence="4 5" key="1">
    <citation type="journal article" date="2004" name="Proc. Natl. Acad. Sci. U.S.A.">
        <title>The diploid genome sequence of Candida albicans.</title>
        <authorList>
            <person name="Jones T."/>
            <person name="Federspiel N.A."/>
            <person name="Chibana H."/>
            <person name="Dungan J."/>
            <person name="Kalman S."/>
            <person name="Magee B.B."/>
            <person name="Newport G."/>
            <person name="Thorstenson Y.R."/>
            <person name="Agabian N."/>
            <person name="Magee P.T."/>
            <person name="Davis R.W."/>
            <person name="Scherer S."/>
        </authorList>
    </citation>
    <scope>NUCLEOTIDE SEQUENCE [LARGE SCALE GENOMIC DNA]</scope>
    <source>
        <strain evidence="5">SC5314 / ATCC MYA-2876</strain>
    </source>
</reference>
<feature type="domain" description="F-box" evidence="2">
    <location>
        <begin position="37"/>
        <end position="83"/>
    </location>
</feature>
<dbReference type="VEuPathDB" id="FungiDB:C1_04960C_A"/>
<dbReference type="Pfam" id="PF12937">
    <property type="entry name" value="F-box-like"/>
    <property type="match status" value="1"/>
</dbReference>
<organism evidence="4 5">
    <name type="scientific">Candida albicans (strain SC5314 / ATCC MYA-2876)</name>
    <name type="common">Yeast</name>
    <dbReference type="NCBI Taxonomy" id="237561"/>
    <lineage>
        <taxon>Eukaryota</taxon>
        <taxon>Fungi</taxon>
        <taxon>Dikarya</taxon>
        <taxon>Ascomycota</taxon>
        <taxon>Saccharomycotina</taxon>
        <taxon>Pichiomycetes</taxon>
        <taxon>Debaryomycetaceae</taxon>
        <taxon>Candida/Lodderomyces clade</taxon>
        <taxon>Candida</taxon>
    </lineage>
</organism>
<dbReference type="OrthoDB" id="2095648at2759"/>
<evidence type="ECO:0000259" key="2">
    <source>
        <dbReference type="PROSITE" id="PS50181"/>
    </source>
</evidence>
<feature type="compositionally biased region" description="Low complexity" evidence="1">
    <location>
        <begin position="539"/>
        <end position="557"/>
    </location>
</feature>
<dbReference type="GeneID" id="3647527"/>
<dbReference type="CDD" id="cd09917">
    <property type="entry name" value="F-box_SF"/>
    <property type="match status" value="1"/>
</dbReference>
<dbReference type="InterPro" id="IPR036047">
    <property type="entry name" value="F-box-like_dom_sf"/>
</dbReference>
<name>A0A1D8PDG3_CANAL</name>
<reference evidence="4 5" key="3">
    <citation type="journal article" date="2013" name="Genome Biol.">
        <title>Assembly of a phased diploid Candida albicans genome facilitates allele-specific measurements and provides a simple model for repeat and indel structure.</title>
        <authorList>
            <person name="Muzzey D."/>
            <person name="Schwartz K."/>
            <person name="Weissman J.S."/>
            <person name="Sherlock G."/>
        </authorList>
    </citation>
    <scope>NUCLEOTIDE SEQUENCE [LARGE SCALE GENOMIC DNA]</scope>
    <source>
        <strain evidence="5">SC5314 / ATCC MYA-2876</strain>
    </source>
</reference>
<dbReference type="RefSeq" id="XP_710861.2">
    <property type="nucleotide sequence ID" value="XM_705769.2"/>
</dbReference>
<evidence type="ECO:0000313" key="3">
    <source>
        <dbReference type="CGD" id="CAL0000201500"/>
    </source>
</evidence>
<dbReference type="PANTHER" id="PTHR14381:SF1">
    <property type="entry name" value="F-BOX_WD REPEAT-CONTAINING PROTEIN 4"/>
    <property type="match status" value="1"/>
</dbReference>
<dbReference type="FunCoup" id="A0A1D8PDG3">
    <property type="interactions" value="95"/>
</dbReference>
<dbReference type="Gene3D" id="1.20.1280.50">
    <property type="match status" value="1"/>
</dbReference>
<dbReference type="InterPro" id="IPR001810">
    <property type="entry name" value="F-box_dom"/>
</dbReference>
<dbReference type="InterPro" id="IPR003903">
    <property type="entry name" value="UIM_dom"/>
</dbReference>
<dbReference type="InterPro" id="IPR015943">
    <property type="entry name" value="WD40/YVTN_repeat-like_dom_sf"/>
</dbReference>
<dbReference type="eggNOG" id="KOG0274">
    <property type="taxonomic scope" value="Eukaryota"/>
</dbReference>
<dbReference type="InterPro" id="IPR036322">
    <property type="entry name" value="WD40_repeat_dom_sf"/>
</dbReference>
<dbReference type="STRING" id="237561.A0A1D8PDG3"/>
<dbReference type="SUPFAM" id="SSF81383">
    <property type="entry name" value="F-box domain"/>
    <property type="match status" value="1"/>
</dbReference>
<dbReference type="KEGG" id="cal:CAALFM_C104960CA"/>
<dbReference type="EMBL" id="CP017623">
    <property type="protein sequence ID" value="AOW26168.1"/>
    <property type="molecule type" value="Genomic_DNA"/>
</dbReference>
<dbReference type="SMART" id="SM00256">
    <property type="entry name" value="FBOX"/>
    <property type="match status" value="1"/>
</dbReference>
<keyword evidence="4" id="KW-0436">Ligase</keyword>
<dbReference type="CGD" id="CAL0000201500">
    <property type="gene designation" value="orf19.7711"/>
</dbReference>
<proteinExistence type="predicted"/>
<protein>
    <submittedName>
        <fullName evidence="4">SCF ubiquitin ligase complex subunit</fullName>
    </submittedName>
</protein>
<feature type="region of interest" description="Disordered" evidence="1">
    <location>
        <begin position="536"/>
        <end position="569"/>
    </location>
</feature>
<dbReference type="AlphaFoldDB" id="A0A1D8PDG3"/>
<dbReference type="PANTHER" id="PTHR14381">
    <property type="entry name" value="DACTYLIN"/>
    <property type="match status" value="1"/>
</dbReference>
<dbReference type="PROSITE" id="PS50181">
    <property type="entry name" value="FBOX"/>
    <property type="match status" value="1"/>
</dbReference>
<sequence length="661" mass="76646">MTSIEEEEDHTQDSLGNTIINPSQKIESTNQIINHPKLSINDLPSELLIQIFTHLDPIYLNSLRLVCKHWNYIINDKELWMKSFQLRFNIPITSSSFPSLSQSSNWMNEYFMRLQVNKNWKRGISIHKTYQIINNEHRFNDLTMVDFGMNKILTYDKRYNNISIGKLSDGKNQGFIPGGNINGFSTDVLCFDINWNYLVIGTKNGEIILKNLYTSTSSVSQRSSVTKFDTIDEESPIMDIIMNKDVIISGSFEGIIKCWDLQGKIVKKINLEEEVIYNISSDFKKHIIVNTDRHIFVIDYQTEEIISKIDLGFIINENESIEYDLLIRSKNKLDVDYGTQKIIICYKSFIRVFYFDNHNYSHRELKLEKDIEIIDSHFQIAPPNKFFNRNTYVVGQDGLLYGNLLSDGSVIIWNVREDSLLITPIIQIYPQLNHKKYSHGLNHAITRHNLLEITSFAMNGTMIAIGGYNGLTNLYDVFTGKFIREISVKYPTRFQHMHNSLVPITSIQLNPNQIDNNGIIICGDAVQYFEFGEIKQPPGKSSQRRGQQQQQQLQKSLNNRGKSESVKKIRDGLEDYDEEIYRQLHTDKLLDKYNGNKYEDEEEELMMALALSESMNNSRDASEISINESLLTPDDKSQLEEDEQEMDEELRRALELSLIEH</sequence>